<name>A0A1D2VCF4_9ASCO</name>
<proteinExistence type="predicted"/>
<dbReference type="GeneID" id="30968343"/>
<feature type="region of interest" description="Disordered" evidence="1">
    <location>
        <begin position="250"/>
        <end position="335"/>
    </location>
</feature>
<feature type="compositionally biased region" description="Polar residues" evidence="1">
    <location>
        <begin position="24"/>
        <end position="34"/>
    </location>
</feature>
<feature type="region of interest" description="Disordered" evidence="1">
    <location>
        <begin position="498"/>
        <end position="527"/>
    </location>
</feature>
<keyword evidence="3" id="KW-1185">Reference proteome</keyword>
<accession>A0A1D2VCF4</accession>
<evidence type="ECO:0000256" key="1">
    <source>
        <dbReference type="SAM" id="MobiDB-lite"/>
    </source>
</evidence>
<dbReference type="AlphaFoldDB" id="A0A1D2VCF4"/>
<feature type="region of interest" description="Disordered" evidence="1">
    <location>
        <begin position="82"/>
        <end position="105"/>
    </location>
</feature>
<protein>
    <submittedName>
        <fullName evidence="2">Uncharacterized protein</fullName>
    </submittedName>
</protein>
<feature type="compositionally biased region" description="Low complexity" evidence="1">
    <location>
        <begin position="310"/>
        <end position="332"/>
    </location>
</feature>
<gene>
    <name evidence="2" type="ORF">ASCRUDRAFT_82278</name>
</gene>
<evidence type="ECO:0000313" key="3">
    <source>
        <dbReference type="Proteomes" id="UP000095038"/>
    </source>
</evidence>
<feature type="compositionally biased region" description="Pro residues" evidence="1">
    <location>
        <begin position="89"/>
        <end position="100"/>
    </location>
</feature>
<feature type="region of interest" description="Disordered" evidence="1">
    <location>
        <begin position="1"/>
        <end position="34"/>
    </location>
</feature>
<feature type="compositionally biased region" description="Basic and acidic residues" evidence="1">
    <location>
        <begin position="1"/>
        <end position="11"/>
    </location>
</feature>
<organism evidence="2 3">
    <name type="scientific">Ascoidea rubescens DSM 1968</name>
    <dbReference type="NCBI Taxonomy" id="1344418"/>
    <lineage>
        <taxon>Eukaryota</taxon>
        <taxon>Fungi</taxon>
        <taxon>Dikarya</taxon>
        <taxon>Ascomycota</taxon>
        <taxon>Saccharomycotina</taxon>
        <taxon>Saccharomycetes</taxon>
        <taxon>Ascoideaceae</taxon>
        <taxon>Ascoidea</taxon>
    </lineage>
</organism>
<dbReference type="InParanoid" id="A0A1D2VCF4"/>
<sequence>MNSRKATKDKMNISNLTNKDDKPSSFSRSLKQILNPSSPKLISTKLFSKEITRHNRLSSPIKNSFNSNDIDNSNKQNISRFNRLSLPSTPSPPPPPPQTPSIPSANLKAQFASPDISSSFFSVPASPGFISGSKRTISGSIKLNNVPQTPHQFPLNINSENEFENENDEQYENALDNLGLLKSPKQDYGSSQDILNSPEKLQEITSILKHNLSSVYLKLQNNNENQKWKISKHQSLPTNFLQNNNFQSINLSNQNNTTTITSNSNSNSNKSKHKLNRHSYIDKTKLLNQRNISPIDDNDRPSRSNLLAESPLRSTNSSRHSSSSRRSNLSSNPHRHAIYVPQSVEFNLASLANSPRQFQSINNTSSDLIYNHADESHILSADDAFLAVISRSKFDNKTIFNTNTNTNINTNTITDKNSNTITVNNHDNTNNNNPNNDNIIVESPDQEITLENTKSTSNSPHNNTIPAYILPKKENDLEESSAEKQAIESLMAISNSHNLNNFHKRSPPRGSTIHSLLNSDLDIPSNK</sequence>
<dbReference type="RefSeq" id="XP_020045596.1">
    <property type="nucleotide sequence ID" value="XM_020194707.1"/>
</dbReference>
<reference evidence="3" key="1">
    <citation type="submission" date="2016-05" db="EMBL/GenBank/DDBJ databases">
        <title>Comparative genomics of biotechnologically important yeasts.</title>
        <authorList>
            <consortium name="DOE Joint Genome Institute"/>
            <person name="Riley R."/>
            <person name="Haridas S."/>
            <person name="Wolfe K.H."/>
            <person name="Lopes M.R."/>
            <person name="Hittinger C.T."/>
            <person name="Goker M."/>
            <person name="Salamov A."/>
            <person name="Wisecaver J."/>
            <person name="Long T.M."/>
            <person name="Aerts A.L."/>
            <person name="Barry K."/>
            <person name="Choi C."/>
            <person name="Clum A."/>
            <person name="Coughlan A.Y."/>
            <person name="Deshpande S."/>
            <person name="Douglass A.P."/>
            <person name="Hanson S.J."/>
            <person name="Klenk H.-P."/>
            <person name="Labutti K."/>
            <person name="Lapidus A."/>
            <person name="Lindquist E."/>
            <person name="Lipzen A."/>
            <person name="Meier-Kolthoff J.P."/>
            <person name="Ohm R.A."/>
            <person name="Otillar R.P."/>
            <person name="Pangilinan J."/>
            <person name="Peng Y."/>
            <person name="Rokas A."/>
            <person name="Rosa C.A."/>
            <person name="Scheuner C."/>
            <person name="Sibirny A.A."/>
            <person name="Slot J.C."/>
            <person name="Stielow J.B."/>
            <person name="Sun H."/>
            <person name="Kurtzman C.P."/>
            <person name="Blackwell M."/>
            <person name="Grigoriev I.V."/>
            <person name="Jeffries T.W."/>
        </authorList>
    </citation>
    <scope>NUCLEOTIDE SEQUENCE [LARGE SCALE GENOMIC DNA]</scope>
    <source>
        <strain evidence="3">DSM 1968</strain>
    </source>
</reference>
<dbReference type="EMBL" id="KV454487">
    <property type="protein sequence ID" value="ODV59289.1"/>
    <property type="molecule type" value="Genomic_DNA"/>
</dbReference>
<evidence type="ECO:0000313" key="2">
    <source>
        <dbReference type="EMBL" id="ODV59289.1"/>
    </source>
</evidence>
<feature type="compositionally biased region" description="Low complexity" evidence="1">
    <location>
        <begin position="250"/>
        <end position="269"/>
    </location>
</feature>
<dbReference type="Proteomes" id="UP000095038">
    <property type="component" value="Unassembled WGS sequence"/>
</dbReference>